<name>A0ABV6ZTC9_9PROT</name>
<organism evidence="2 3">
    <name type="scientific">Hyphobacterium vulgare</name>
    <dbReference type="NCBI Taxonomy" id="1736751"/>
    <lineage>
        <taxon>Bacteria</taxon>
        <taxon>Pseudomonadati</taxon>
        <taxon>Pseudomonadota</taxon>
        <taxon>Alphaproteobacteria</taxon>
        <taxon>Maricaulales</taxon>
        <taxon>Maricaulaceae</taxon>
        <taxon>Hyphobacterium</taxon>
    </lineage>
</organism>
<evidence type="ECO:0000313" key="3">
    <source>
        <dbReference type="Proteomes" id="UP001595379"/>
    </source>
</evidence>
<dbReference type="Gene3D" id="1.10.1660.10">
    <property type="match status" value="1"/>
</dbReference>
<dbReference type="SMART" id="SM00422">
    <property type="entry name" value="HTH_MERR"/>
    <property type="match status" value="1"/>
</dbReference>
<dbReference type="Proteomes" id="UP001595379">
    <property type="component" value="Unassembled WGS sequence"/>
</dbReference>
<dbReference type="Pfam" id="PF13411">
    <property type="entry name" value="MerR_1"/>
    <property type="match status" value="1"/>
</dbReference>
<comment type="caution">
    <text evidence="2">The sequence shown here is derived from an EMBL/GenBank/DDBJ whole genome shotgun (WGS) entry which is preliminary data.</text>
</comment>
<keyword evidence="3" id="KW-1185">Reference proteome</keyword>
<evidence type="ECO:0000313" key="2">
    <source>
        <dbReference type="EMBL" id="MFC2924678.1"/>
    </source>
</evidence>
<dbReference type="EMBL" id="JBHRSV010000001">
    <property type="protein sequence ID" value="MFC2924678.1"/>
    <property type="molecule type" value="Genomic_DNA"/>
</dbReference>
<dbReference type="CDD" id="cd04765">
    <property type="entry name" value="HTH_MlrA-like_sg2"/>
    <property type="match status" value="1"/>
</dbReference>
<dbReference type="SUPFAM" id="SSF46955">
    <property type="entry name" value="Putative DNA-binding domain"/>
    <property type="match status" value="1"/>
</dbReference>
<feature type="domain" description="HTH merR-type" evidence="1">
    <location>
        <begin position="12"/>
        <end position="81"/>
    </location>
</feature>
<evidence type="ECO:0000259" key="1">
    <source>
        <dbReference type="SMART" id="SM00422"/>
    </source>
</evidence>
<protein>
    <submittedName>
        <fullName evidence="2">MerR family transcriptional regulator</fullName>
    </submittedName>
</protein>
<accession>A0ABV6ZTC9</accession>
<gene>
    <name evidence="2" type="ORF">ACFOOR_01020</name>
</gene>
<reference evidence="3" key="1">
    <citation type="journal article" date="2019" name="Int. J. Syst. Evol. Microbiol.">
        <title>The Global Catalogue of Microorganisms (GCM) 10K type strain sequencing project: providing services to taxonomists for standard genome sequencing and annotation.</title>
        <authorList>
            <consortium name="The Broad Institute Genomics Platform"/>
            <consortium name="The Broad Institute Genome Sequencing Center for Infectious Disease"/>
            <person name="Wu L."/>
            <person name="Ma J."/>
        </authorList>
    </citation>
    <scope>NUCLEOTIDE SEQUENCE [LARGE SCALE GENOMIC DNA]</scope>
    <source>
        <strain evidence="3">KCTC 52487</strain>
    </source>
</reference>
<dbReference type="RefSeq" id="WP_343163610.1">
    <property type="nucleotide sequence ID" value="NZ_JBHRSV010000001.1"/>
</dbReference>
<dbReference type="InterPro" id="IPR000551">
    <property type="entry name" value="MerR-type_HTH_dom"/>
</dbReference>
<proteinExistence type="predicted"/>
<dbReference type="InterPro" id="IPR009061">
    <property type="entry name" value="DNA-bd_dom_put_sf"/>
</dbReference>
<sequence length="145" mass="15870">MTKDKGPDAYRTISEAAEELDLPAHVLRFWEGKFPQLRPVKRAGGRRFYRPGDIALLRGLKALLYEDGYTIKGAQKFLRENGAASASARGEEGVQRPVPKPIAEQYVQRREAVSGHADRGPDMIARLEAAKARLDAAIAASRAAG</sequence>